<protein>
    <submittedName>
        <fullName evidence="1">Uncharacterized protein YcbX</fullName>
    </submittedName>
</protein>
<comment type="caution">
    <text evidence="1">The sequence shown here is derived from an EMBL/GenBank/DDBJ whole genome shotgun (WGS) entry which is preliminary data.</text>
</comment>
<proteinExistence type="predicted"/>
<evidence type="ECO:0000313" key="1">
    <source>
        <dbReference type="EMBL" id="MBP2034614.1"/>
    </source>
</evidence>
<dbReference type="Proteomes" id="UP001519310">
    <property type="component" value="Unassembled WGS sequence"/>
</dbReference>
<gene>
    <name evidence="1" type="ORF">J2Z77_000398</name>
</gene>
<reference evidence="1 2" key="1">
    <citation type="submission" date="2021-03" db="EMBL/GenBank/DDBJ databases">
        <title>Genomic Encyclopedia of Type Strains, Phase IV (KMG-IV): sequencing the most valuable type-strain genomes for metagenomic binning, comparative biology and taxonomic classification.</title>
        <authorList>
            <person name="Goeker M."/>
        </authorList>
    </citation>
    <scope>NUCLEOTIDE SEQUENCE [LARGE SCALE GENOMIC DNA]</scope>
    <source>
        <strain evidence="1 2">DSM 40526</strain>
    </source>
</reference>
<dbReference type="RefSeq" id="WP_229920138.1">
    <property type="nucleotide sequence ID" value="NZ_BMVL01000002.1"/>
</dbReference>
<keyword evidence="2" id="KW-1185">Reference proteome</keyword>
<dbReference type="EMBL" id="JAGGLQ010000001">
    <property type="protein sequence ID" value="MBP2034614.1"/>
    <property type="molecule type" value="Genomic_DNA"/>
</dbReference>
<evidence type="ECO:0000313" key="2">
    <source>
        <dbReference type="Proteomes" id="UP001519310"/>
    </source>
</evidence>
<name>A0ABS4L0G3_STRAV</name>
<organism evidence="1 2">
    <name type="scientific">Streptomyces avidinii</name>
    <dbReference type="NCBI Taxonomy" id="1895"/>
    <lineage>
        <taxon>Bacteria</taxon>
        <taxon>Bacillati</taxon>
        <taxon>Actinomycetota</taxon>
        <taxon>Actinomycetes</taxon>
        <taxon>Kitasatosporales</taxon>
        <taxon>Streptomycetaceae</taxon>
        <taxon>Streptomyces</taxon>
    </lineage>
</organism>
<accession>A0ABS4L0G3</accession>
<sequence>MNGCAVEVDERGLVGDRLYPVRDADGKLGSGKNTRRSLRAIATAHDNRLDVLAGIVTPGTARVGDVLRLA</sequence>